<dbReference type="OrthoDB" id="242612at2"/>
<dbReference type="AlphaFoldDB" id="B9XS67"/>
<evidence type="ECO:0000313" key="1">
    <source>
        <dbReference type="EMBL" id="EEF57322.1"/>
    </source>
</evidence>
<accession>B9XS67</accession>
<keyword evidence="2" id="KW-1185">Reference proteome</keyword>
<reference evidence="1 2" key="1">
    <citation type="journal article" date="2011" name="J. Bacteriol.">
        <title>Genome sequence of 'Pedosphaera parvula' Ellin514, an aerobic Verrucomicrobial isolate from pasture soil.</title>
        <authorList>
            <person name="Kant R."/>
            <person name="van Passel M.W."/>
            <person name="Sangwan P."/>
            <person name="Palva A."/>
            <person name="Lucas S."/>
            <person name="Copeland A."/>
            <person name="Lapidus A."/>
            <person name="Glavina Del Rio T."/>
            <person name="Dalin E."/>
            <person name="Tice H."/>
            <person name="Bruce D."/>
            <person name="Goodwin L."/>
            <person name="Pitluck S."/>
            <person name="Chertkov O."/>
            <person name="Larimer F.W."/>
            <person name="Land M.L."/>
            <person name="Hauser L."/>
            <person name="Brettin T.S."/>
            <person name="Detter J.C."/>
            <person name="Han S."/>
            <person name="de Vos W.M."/>
            <person name="Janssen P.H."/>
            <person name="Smidt H."/>
        </authorList>
    </citation>
    <scope>NUCLEOTIDE SEQUENCE [LARGE SCALE GENOMIC DNA]</scope>
    <source>
        <strain evidence="1 2">Ellin514</strain>
    </source>
</reference>
<name>B9XS67_PEDPL</name>
<dbReference type="RefSeq" id="WP_007418650.1">
    <property type="nucleotide sequence ID" value="NZ_ABOX02000074.1"/>
</dbReference>
<proteinExistence type="predicted"/>
<organism evidence="1 2">
    <name type="scientific">Pedosphaera parvula (strain Ellin514)</name>
    <dbReference type="NCBI Taxonomy" id="320771"/>
    <lineage>
        <taxon>Bacteria</taxon>
        <taxon>Pseudomonadati</taxon>
        <taxon>Verrucomicrobiota</taxon>
        <taxon>Pedosphaerae</taxon>
        <taxon>Pedosphaerales</taxon>
        <taxon>Pedosphaeraceae</taxon>
        <taxon>Pedosphaera</taxon>
    </lineage>
</organism>
<dbReference type="Proteomes" id="UP000003688">
    <property type="component" value="Unassembled WGS sequence"/>
</dbReference>
<comment type="caution">
    <text evidence="1">The sequence shown here is derived from an EMBL/GenBank/DDBJ whole genome shotgun (WGS) entry which is preliminary data.</text>
</comment>
<evidence type="ECO:0000313" key="2">
    <source>
        <dbReference type="Proteomes" id="UP000003688"/>
    </source>
</evidence>
<dbReference type="EMBL" id="ABOX02000074">
    <property type="protein sequence ID" value="EEF57322.1"/>
    <property type="molecule type" value="Genomic_DNA"/>
</dbReference>
<protein>
    <submittedName>
        <fullName evidence="1">Uncharacterized protein</fullName>
    </submittedName>
</protein>
<sequence length="420" mass="47935" precursor="true">MNRLTKFLCRWVRAVGFLLTTIWIIPAFSQDFHFEGSITRPILENYLSRSISFTELLHDDLSQPRNKRGVDPHDNLRFILDTKTKFVGRALMLWGRETNLVSFLKNAKPFAEAVHQADPEIVLQAAAFEIVTKQVEGVAIPERVLREFGQAVTNRNFSYEAMIYADGRFVNHWGNGASVPDMSRLETRMWFYFLASSYIDVGIEAIHFGQVGLMDKNDPGHAGWQDMLKRVRAYARTHARRHFLLCDAHTPTGGYVEDGKLLFDFHSFPLRIAEVEGQPYKGVLKVGYSDGIFLRSKGGMTPSGWSCEHLPYLVEFDNFGSHNPGKPGKDPFIWGWDEITWFALLPETERNDWLRYAWKWVKETDSNGHLQMPGSRVLRPGVQGGPNWYWANARSDACPDGFNTEAVIRELWGTGKGKGK</sequence>
<gene>
    <name evidence="1" type="ORF">Cflav_PD0331</name>
</gene>